<evidence type="ECO:0000259" key="2">
    <source>
        <dbReference type="Pfam" id="PF01464"/>
    </source>
</evidence>
<dbReference type="Pfam" id="PF01464">
    <property type="entry name" value="SLT"/>
    <property type="match status" value="1"/>
</dbReference>
<dbReference type="InterPro" id="IPR000189">
    <property type="entry name" value="Transglyc_AS"/>
</dbReference>
<dbReference type="SUPFAM" id="SSF53955">
    <property type="entry name" value="Lysozyme-like"/>
    <property type="match status" value="1"/>
</dbReference>
<dbReference type="GO" id="GO:0008933">
    <property type="term" value="F:peptidoglycan lytic transglycosylase activity"/>
    <property type="evidence" value="ECO:0007669"/>
    <property type="project" value="InterPro"/>
</dbReference>
<dbReference type="Gene3D" id="1.10.530.10">
    <property type="match status" value="1"/>
</dbReference>
<accession>A0A4U0F520</accession>
<gene>
    <name evidence="3" type="ORF">E5161_17220</name>
</gene>
<dbReference type="GO" id="GO:0000270">
    <property type="term" value="P:peptidoglycan metabolic process"/>
    <property type="evidence" value="ECO:0007669"/>
    <property type="project" value="InterPro"/>
</dbReference>
<comment type="caution">
    <text evidence="3">The sequence shown here is derived from an EMBL/GenBank/DDBJ whole genome shotgun (WGS) entry which is preliminary data.</text>
</comment>
<feature type="domain" description="Transglycosylase SLT" evidence="2">
    <location>
        <begin position="57"/>
        <end position="171"/>
    </location>
</feature>
<proteinExistence type="inferred from homology"/>
<dbReference type="CDD" id="cd16896">
    <property type="entry name" value="LT_Slt70-like"/>
    <property type="match status" value="1"/>
</dbReference>
<dbReference type="PANTHER" id="PTHR37423:SF2">
    <property type="entry name" value="MEMBRANE-BOUND LYTIC MUREIN TRANSGLYCOSYLASE C"/>
    <property type="match status" value="1"/>
</dbReference>
<dbReference type="AlphaFoldDB" id="A0A4U0F520"/>
<dbReference type="EMBL" id="SUPK01000009">
    <property type="protein sequence ID" value="TJY39695.1"/>
    <property type="molecule type" value="Genomic_DNA"/>
</dbReference>
<evidence type="ECO:0000256" key="1">
    <source>
        <dbReference type="ARBA" id="ARBA00007734"/>
    </source>
</evidence>
<dbReference type="GO" id="GO:0016020">
    <property type="term" value="C:membrane"/>
    <property type="evidence" value="ECO:0007669"/>
    <property type="project" value="InterPro"/>
</dbReference>
<comment type="similarity">
    <text evidence="1">Belongs to the transglycosylase Slt family.</text>
</comment>
<dbReference type="OrthoDB" id="9815002at2"/>
<dbReference type="Proteomes" id="UP000309673">
    <property type="component" value="Unassembled WGS sequence"/>
</dbReference>
<organism evidence="3 4">
    <name type="scientific">Cohnella pontilimi</name>
    <dbReference type="NCBI Taxonomy" id="2564100"/>
    <lineage>
        <taxon>Bacteria</taxon>
        <taxon>Bacillati</taxon>
        <taxon>Bacillota</taxon>
        <taxon>Bacilli</taxon>
        <taxon>Bacillales</taxon>
        <taxon>Paenibacillaceae</taxon>
        <taxon>Cohnella</taxon>
    </lineage>
</organism>
<dbReference type="InterPro" id="IPR023346">
    <property type="entry name" value="Lysozyme-like_dom_sf"/>
</dbReference>
<evidence type="ECO:0000313" key="3">
    <source>
        <dbReference type="EMBL" id="TJY39695.1"/>
    </source>
</evidence>
<sequence length="204" mass="23611">MKTQVKARTKPKPRTKLKSRKRKRWILLLLLLVLSALFFRSDWLGRWVYPVSYTQEIKQNSERYGLDPLLIAAIIRVESNYRPDAVSPKGAVGIMQLMPSTASWILSQGSFGDISVKDAGNRADAGIRLGTWYVKELERQFDGNLAAMLAAYNAGPNRVKKWLQDRTWDGTEAKLRDIPYGETRHYVQRVMYYYKKYQSLYNAL</sequence>
<dbReference type="InterPro" id="IPR008258">
    <property type="entry name" value="Transglycosylase_SLT_dom_1"/>
</dbReference>
<dbReference type="RefSeq" id="WP_136779130.1">
    <property type="nucleotide sequence ID" value="NZ_SUPK01000009.1"/>
</dbReference>
<evidence type="ECO:0000313" key="4">
    <source>
        <dbReference type="Proteomes" id="UP000309673"/>
    </source>
</evidence>
<protein>
    <submittedName>
        <fullName evidence="3">Lytic transglycosylase domain-containing protein</fullName>
    </submittedName>
</protein>
<keyword evidence="4" id="KW-1185">Reference proteome</keyword>
<dbReference type="PROSITE" id="PS00922">
    <property type="entry name" value="TRANSGLYCOSYLASE"/>
    <property type="match status" value="1"/>
</dbReference>
<dbReference type="PANTHER" id="PTHR37423">
    <property type="entry name" value="SOLUBLE LYTIC MUREIN TRANSGLYCOSYLASE-RELATED"/>
    <property type="match status" value="1"/>
</dbReference>
<reference evidence="3 4" key="1">
    <citation type="submission" date="2019-04" db="EMBL/GenBank/DDBJ databases">
        <title>Cohnella sp. nov., isolated from soil.</title>
        <authorList>
            <person name="Kim W."/>
        </authorList>
    </citation>
    <scope>NUCLEOTIDE SEQUENCE [LARGE SCALE GENOMIC DNA]</scope>
    <source>
        <strain evidence="3 4">CAU 1483</strain>
    </source>
</reference>
<name>A0A4U0F520_9BACL</name>